<feature type="transmembrane region" description="Helical" evidence="1">
    <location>
        <begin position="228"/>
        <end position="247"/>
    </location>
</feature>
<gene>
    <name evidence="2" type="ORF">PKOR_04680</name>
</gene>
<feature type="transmembrane region" description="Helical" evidence="1">
    <location>
        <begin position="785"/>
        <end position="805"/>
    </location>
</feature>
<organism evidence="2 3">
    <name type="scientific">Pontibacter korlensis</name>
    <dbReference type="NCBI Taxonomy" id="400092"/>
    <lineage>
        <taxon>Bacteria</taxon>
        <taxon>Pseudomonadati</taxon>
        <taxon>Bacteroidota</taxon>
        <taxon>Cytophagia</taxon>
        <taxon>Cytophagales</taxon>
        <taxon>Hymenobacteraceae</taxon>
        <taxon>Pontibacter</taxon>
    </lineage>
</organism>
<dbReference type="AlphaFoldDB" id="A0A0E3ZJB8"/>
<keyword evidence="3" id="KW-1185">Reference proteome</keyword>
<dbReference type="PATRIC" id="fig|400092.3.peg.1046"/>
<evidence type="ECO:0008006" key="4">
    <source>
        <dbReference type="Google" id="ProtNLM"/>
    </source>
</evidence>
<feature type="transmembrane region" description="Helical" evidence="1">
    <location>
        <begin position="374"/>
        <end position="391"/>
    </location>
</feature>
<feature type="transmembrane region" description="Helical" evidence="1">
    <location>
        <begin position="100"/>
        <end position="119"/>
    </location>
</feature>
<name>A0A0E3ZJB8_9BACT</name>
<evidence type="ECO:0000313" key="2">
    <source>
        <dbReference type="EMBL" id="AKD05519.1"/>
    </source>
</evidence>
<dbReference type="Pfam" id="PF09586">
    <property type="entry name" value="YfhO"/>
    <property type="match status" value="1"/>
</dbReference>
<feature type="transmembrane region" description="Helical" evidence="1">
    <location>
        <begin position="12"/>
        <end position="29"/>
    </location>
</feature>
<dbReference type="PANTHER" id="PTHR38454">
    <property type="entry name" value="INTEGRAL MEMBRANE PROTEIN-RELATED"/>
    <property type="match status" value="1"/>
</dbReference>
<dbReference type="KEGG" id="pko:PKOR_04680"/>
<reference evidence="2 3" key="1">
    <citation type="journal article" date="2015" name="Sci. Rep.">
        <title>Unraveling adaptation of Pontibacter korlensis to radiation and infertility in desert through complete genome and comparative transcriptomic analysis.</title>
        <authorList>
            <person name="Dai J."/>
            <person name="Dai W."/>
            <person name="Qiu C."/>
            <person name="Yang Z."/>
            <person name="Zhang Y."/>
            <person name="Zhou M."/>
            <person name="Zhang L."/>
            <person name="Fang C."/>
            <person name="Gao Q."/>
            <person name="Yang Q."/>
            <person name="Li X."/>
            <person name="Wang Z."/>
            <person name="Wang Z."/>
            <person name="Jia Z."/>
            <person name="Chen X."/>
        </authorList>
    </citation>
    <scope>NUCLEOTIDE SEQUENCE [LARGE SCALE GENOMIC DNA]</scope>
    <source>
        <strain evidence="2 3">X14-1T</strain>
    </source>
</reference>
<feature type="transmembrane region" description="Helical" evidence="1">
    <location>
        <begin position="151"/>
        <end position="169"/>
    </location>
</feature>
<evidence type="ECO:0000256" key="1">
    <source>
        <dbReference type="SAM" id="Phobius"/>
    </source>
</evidence>
<dbReference type="STRING" id="400092.PKOR_04680"/>
<feature type="transmembrane region" description="Helical" evidence="1">
    <location>
        <begin position="126"/>
        <end position="145"/>
    </location>
</feature>
<accession>A0A0E3ZJB8</accession>
<sequence>MTTSFNFKRDVLPHAIAVLVFLILTAVYFSPVLFQDKGLAQHDILQFKGGAKEIQDYRERTGEEALWTNSMFGGMPAYLIQTHFPGDWSGYIHKVLTFDLPALAGNIFITLICAYILLVAMGMSTWLAIIGAVAFSFTSYNLIILEAGHNTKSLTIAYIPMVLAGLIYALRKNLWIGAALFAVGLTMNLHFNHLQMTYYMLLLVLVFAVVEIIYAFKNGTFAELLKHGVVLLVAAILAVGVNFGRLYTTAEYSEFSIRGKSELTQPNSGNDVGSGLDREYAFNWSYGVSETMTLLIPDFYGGSSSAPLDTDSETYNAFLKMGAAPAQAEQLVKQGLPMYWGPQPMTSGPVYVGAIVVFLFVLGLFIVDRRWTSWLVAGTILSIVLAWGKNFEAFNYFMFDHFPLYNKFRAVSSALVIAQITIPFLAILALWKLINERSQIKDLDKKLLISGGITAGICLLVWLFAGTASFMSETDQRLIQAQFPIDAIRADRESMMRSDAFRSFAFIVLAAALLYFYVKNKLSANVAIAGVGILVLVDLWAVDQRYLNNGDFERQVEANFFQPTPADQMILQDTQDKERGLSYRVINLPNPFNDARTSYFHKSVGGYHGAKLRRYQDLIDRHISQNNLEVLRMLNTRYAITGDQKQPVQRIPDALGNAWFVEEVQPVQSPDEELNALTMFDAGSTAVVDVNKFPIERRYFSTDSANIKLVEYEPNYLKYEYHAAKEGLVVFSEIYYPEGWQAYLDGEPVDHFRANYVLRAMEVPAGKHTIEFKFAPQSYYTGNTVSLISSILLLLVVVGAIFYGVKKKPVEETIVEKV</sequence>
<feature type="transmembrane region" description="Helical" evidence="1">
    <location>
        <begin position="197"/>
        <end position="216"/>
    </location>
</feature>
<feature type="transmembrane region" description="Helical" evidence="1">
    <location>
        <begin position="446"/>
        <end position="465"/>
    </location>
</feature>
<feature type="transmembrane region" description="Helical" evidence="1">
    <location>
        <begin position="411"/>
        <end position="434"/>
    </location>
</feature>
<keyword evidence="1" id="KW-1133">Transmembrane helix</keyword>
<evidence type="ECO:0000313" key="3">
    <source>
        <dbReference type="Proteomes" id="UP000033109"/>
    </source>
</evidence>
<protein>
    <recommendedName>
        <fullName evidence="4">Bacterial membrane protein YfhO</fullName>
    </recommendedName>
</protein>
<keyword evidence="1" id="KW-0472">Membrane</keyword>
<dbReference type="PANTHER" id="PTHR38454:SF1">
    <property type="entry name" value="INTEGRAL MEMBRANE PROTEIN"/>
    <property type="match status" value="1"/>
</dbReference>
<feature type="transmembrane region" description="Helical" evidence="1">
    <location>
        <begin position="348"/>
        <end position="367"/>
    </location>
</feature>
<keyword evidence="1" id="KW-0812">Transmembrane</keyword>
<dbReference type="OrthoDB" id="9772884at2"/>
<dbReference type="HOGENOM" id="CLU_008305_0_0_10"/>
<proteinExistence type="predicted"/>
<dbReference type="RefSeq" id="WP_046314087.1">
    <property type="nucleotide sequence ID" value="NZ_CBCSCY010000016.1"/>
</dbReference>
<dbReference type="EMBL" id="CP009621">
    <property type="protein sequence ID" value="AKD05519.1"/>
    <property type="molecule type" value="Genomic_DNA"/>
</dbReference>
<feature type="transmembrane region" description="Helical" evidence="1">
    <location>
        <begin position="525"/>
        <end position="542"/>
    </location>
</feature>
<dbReference type="Proteomes" id="UP000033109">
    <property type="component" value="Chromosome"/>
</dbReference>
<dbReference type="InterPro" id="IPR018580">
    <property type="entry name" value="Uncharacterised_YfhO"/>
</dbReference>
<feature type="transmembrane region" description="Helical" evidence="1">
    <location>
        <begin position="500"/>
        <end position="518"/>
    </location>
</feature>